<name>A0A3B0W3V1_9ZZZZ</name>
<keyword evidence="1" id="KW-0812">Transmembrane</keyword>
<dbReference type="AlphaFoldDB" id="A0A3B0W3V1"/>
<keyword evidence="1" id="KW-1133">Transmembrane helix</keyword>
<gene>
    <name evidence="2" type="ORF">MNBD_GAMMA04-960</name>
</gene>
<protein>
    <submittedName>
        <fullName evidence="2">Uncharacterized protein</fullName>
    </submittedName>
</protein>
<feature type="transmembrane region" description="Helical" evidence="1">
    <location>
        <begin position="37"/>
        <end position="59"/>
    </location>
</feature>
<accession>A0A3B0W3V1</accession>
<organism evidence="2">
    <name type="scientific">hydrothermal vent metagenome</name>
    <dbReference type="NCBI Taxonomy" id="652676"/>
    <lineage>
        <taxon>unclassified sequences</taxon>
        <taxon>metagenomes</taxon>
        <taxon>ecological metagenomes</taxon>
    </lineage>
</organism>
<sequence>MGNFLILTGLVVVAVFVPIAVIVGVWADLLPDVIAEYTSIVGVALAIIYIVGGNLYCMYGDIKTGRYSK</sequence>
<reference evidence="2" key="1">
    <citation type="submission" date="2018-06" db="EMBL/GenBank/DDBJ databases">
        <authorList>
            <person name="Zhirakovskaya E."/>
        </authorList>
    </citation>
    <scope>NUCLEOTIDE SEQUENCE</scope>
</reference>
<evidence type="ECO:0000256" key="1">
    <source>
        <dbReference type="SAM" id="Phobius"/>
    </source>
</evidence>
<keyword evidence="1" id="KW-0472">Membrane</keyword>
<dbReference type="EMBL" id="UOFB01000418">
    <property type="protein sequence ID" value="VAW49951.1"/>
    <property type="molecule type" value="Genomic_DNA"/>
</dbReference>
<evidence type="ECO:0000313" key="2">
    <source>
        <dbReference type="EMBL" id="VAW49951.1"/>
    </source>
</evidence>
<proteinExistence type="predicted"/>